<dbReference type="EMBL" id="JAECZC010000095">
    <property type="protein sequence ID" value="MBH8566429.1"/>
    <property type="molecule type" value="Genomic_DNA"/>
</dbReference>
<proteinExistence type="predicted"/>
<protein>
    <submittedName>
        <fullName evidence="1">Uncharacterized protein</fullName>
    </submittedName>
</protein>
<gene>
    <name evidence="1" type="ORF">I8748_30480</name>
</gene>
<sequence>MRISFKDASLSREADARRLATASRFANAIALFQVLQVSLGKNAVFLQQKAK</sequence>
<comment type="caution">
    <text evidence="1">The sequence shown here is derived from an EMBL/GenBank/DDBJ whole genome shotgun (WGS) entry which is preliminary data.</text>
</comment>
<evidence type="ECO:0000313" key="1">
    <source>
        <dbReference type="EMBL" id="MBH8566429.1"/>
    </source>
</evidence>
<reference evidence="1 2" key="1">
    <citation type="journal article" date="2021" name="Int. J. Syst. Evol. Microbiol.">
        <title>Amazonocrinis nigriterrae gen. nov., sp. nov., Atlanticothrix silvestris gen. nov., sp. nov. and Dendronalium phyllosphericum gen. nov., sp. nov., nostocacean cyanobacteria from Brazilian environments.</title>
        <authorList>
            <person name="Alvarenga D.O."/>
            <person name="Andreote A.P.D."/>
            <person name="Branco L.H.Z."/>
            <person name="Delbaje E."/>
            <person name="Cruz R.B."/>
            <person name="Varani A.M."/>
            <person name="Fiore M.F."/>
        </authorList>
    </citation>
    <scope>NUCLEOTIDE SEQUENCE [LARGE SCALE GENOMIC DNA]</scope>
    <source>
        <strain evidence="1 2">CENA67</strain>
    </source>
</reference>
<dbReference type="Proteomes" id="UP000632766">
    <property type="component" value="Unassembled WGS sequence"/>
</dbReference>
<accession>A0A8J7I192</accession>
<dbReference type="AlphaFoldDB" id="A0A8J7I192"/>
<organism evidence="1 2">
    <name type="scientific">Amazonocrinis nigriterrae CENA67</name>
    <dbReference type="NCBI Taxonomy" id="2794033"/>
    <lineage>
        <taxon>Bacteria</taxon>
        <taxon>Bacillati</taxon>
        <taxon>Cyanobacteriota</taxon>
        <taxon>Cyanophyceae</taxon>
        <taxon>Nostocales</taxon>
        <taxon>Nostocaceae</taxon>
        <taxon>Amazonocrinis</taxon>
        <taxon>Amazonocrinis nigriterrae</taxon>
    </lineage>
</organism>
<evidence type="ECO:0000313" key="2">
    <source>
        <dbReference type="Proteomes" id="UP000632766"/>
    </source>
</evidence>
<name>A0A8J7I192_9NOST</name>
<keyword evidence="2" id="KW-1185">Reference proteome</keyword>
<dbReference type="RefSeq" id="WP_198128184.1">
    <property type="nucleotide sequence ID" value="NZ_JAECZC010000095.1"/>
</dbReference>